<evidence type="ECO:0000256" key="1">
    <source>
        <dbReference type="SAM" id="Phobius"/>
    </source>
</evidence>
<organism evidence="2 3">
    <name type="scientific">Trinickia violacea</name>
    <dbReference type="NCBI Taxonomy" id="2571746"/>
    <lineage>
        <taxon>Bacteria</taxon>
        <taxon>Pseudomonadati</taxon>
        <taxon>Pseudomonadota</taxon>
        <taxon>Betaproteobacteria</taxon>
        <taxon>Burkholderiales</taxon>
        <taxon>Burkholderiaceae</taxon>
        <taxon>Trinickia</taxon>
    </lineage>
</organism>
<dbReference type="AlphaFoldDB" id="A0A4P8ILU4"/>
<feature type="transmembrane region" description="Helical" evidence="1">
    <location>
        <begin position="37"/>
        <end position="54"/>
    </location>
</feature>
<feature type="transmembrane region" description="Helical" evidence="1">
    <location>
        <begin position="66"/>
        <end position="82"/>
    </location>
</feature>
<dbReference type="EMBL" id="CP040077">
    <property type="protein sequence ID" value="QCP48881.1"/>
    <property type="molecule type" value="Genomic_DNA"/>
</dbReference>
<feature type="transmembrane region" description="Helical" evidence="1">
    <location>
        <begin position="12"/>
        <end position="31"/>
    </location>
</feature>
<gene>
    <name evidence="2" type="ORF">FAZ95_06580</name>
</gene>
<keyword evidence="3" id="KW-1185">Reference proteome</keyword>
<reference evidence="2 3" key="1">
    <citation type="submission" date="2019-05" db="EMBL/GenBank/DDBJ databases">
        <title>Burkholderia sp. DHOD12, isolated from subtropical forest soil.</title>
        <authorList>
            <person name="Gao Z.-H."/>
            <person name="Qiu L.-H."/>
        </authorList>
    </citation>
    <scope>NUCLEOTIDE SEQUENCE [LARGE SCALE GENOMIC DNA]</scope>
    <source>
        <strain evidence="2 3">DHOD12</strain>
    </source>
</reference>
<evidence type="ECO:0000313" key="2">
    <source>
        <dbReference type="EMBL" id="QCP48881.1"/>
    </source>
</evidence>
<evidence type="ECO:0000313" key="3">
    <source>
        <dbReference type="Proteomes" id="UP000298656"/>
    </source>
</evidence>
<keyword evidence="1" id="KW-1133">Transmembrane helix</keyword>
<sequence length="120" mass="13218">MSGIALQIAAPKCAICWTTYAGLVNASWFVAETVNPLWLTFATLTLILSLAVGVRRAWQTRRMAPIMGTATAWVLLVVGWFADVSPVRYAGFALLLVCYATSERIWHRATLQARSDLNSD</sequence>
<dbReference type="RefSeq" id="WP_137331712.1">
    <property type="nucleotide sequence ID" value="NZ_CP040077.1"/>
</dbReference>
<protein>
    <recommendedName>
        <fullName evidence="4">MerC domain-containing protein</fullName>
    </recommendedName>
</protein>
<keyword evidence="1" id="KW-0472">Membrane</keyword>
<name>A0A4P8ILU4_9BURK</name>
<dbReference type="KEGG" id="tvl:FAZ95_06580"/>
<keyword evidence="1" id="KW-0812">Transmembrane</keyword>
<dbReference type="OrthoDB" id="9924636at2"/>
<dbReference type="Proteomes" id="UP000298656">
    <property type="component" value="Chromosome 1"/>
</dbReference>
<accession>A0A4P8ILU4</accession>
<proteinExistence type="predicted"/>
<evidence type="ECO:0008006" key="4">
    <source>
        <dbReference type="Google" id="ProtNLM"/>
    </source>
</evidence>